<comment type="caution">
    <text evidence="1">The sequence shown here is derived from an EMBL/GenBank/DDBJ whole genome shotgun (WGS) entry which is preliminary data.</text>
</comment>
<accession>A0A8S1Q392</accession>
<dbReference type="AlphaFoldDB" id="A0A8S1Q392"/>
<organism evidence="1 2">
    <name type="scientific">Paramecium primaurelia</name>
    <dbReference type="NCBI Taxonomy" id="5886"/>
    <lineage>
        <taxon>Eukaryota</taxon>
        <taxon>Sar</taxon>
        <taxon>Alveolata</taxon>
        <taxon>Ciliophora</taxon>
        <taxon>Intramacronucleata</taxon>
        <taxon>Oligohymenophorea</taxon>
        <taxon>Peniculida</taxon>
        <taxon>Parameciidae</taxon>
        <taxon>Paramecium</taxon>
    </lineage>
</organism>
<evidence type="ECO:0000313" key="1">
    <source>
        <dbReference type="EMBL" id="CAD8109118.1"/>
    </source>
</evidence>
<proteinExistence type="predicted"/>
<sequence length="83" mass="10079">MELTIQKWIKQLFESILQEQIQYQGNRKKLIRLPYQMNKEFFSAEPILTKTLYNIINKGKQRSFNSYGNFEMLIKMNSRMKIL</sequence>
<dbReference type="Proteomes" id="UP000688137">
    <property type="component" value="Unassembled WGS sequence"/>
</dbReference>
<keyword evidence="2" id="KW-1185">Reference proteome</keyword>
<dbReference type="EMBL" id="CAJJDM010000143">
    <property type="protein sequence ID" value="CAD8109118.1"/>
    <property type="molecule type" value="Genomic_DNA"/>
</dbReference>
<gene>
    <name evidence="1" type="ORF">PPRIM_AZ9-3.1.T1390106</name>
</gene>
<name>A0A8S1Q392_PARPR</name>
<evidence type="ECO:0000313" key="2">
    <source>
        <dbReference type="Proteomes" id="UP000688137"/>
    </source>
</evidence>
<reference evidence="1" key="1">
    <citation type="submission" date="2021-01" db="EMBL/GenBank/DDBJ databases">
        <authorList>
            <consortium name="Genoscope - CEA"/>
            <person name="William W."/>
        </authorList>
    </citation>
    <scope>NUCLEOTIDE SEQUENCE</scope>
</reference>
<protein>
    <submittedName>
        <fullName evidence="1">Uncharacterized protein</fullName>
    </submittedName>
</protein>